<dbReference type="SUPFAM" id="SSF53448">
    <property type="entry name" value="Nucleotide-diphospho-sugar transferases"/>
    <property type="match status" value="1"/>
</dbReference>
<dbReference type="Pfam" id="PF00535">
    <property type="entry name" value="Glycos_transf_2"/>
    <property type="match status" value="1"/>
</dbReference>
<proteinExistence type="predicted"/>
<dbReference type="EMBL" id="MN740534">
    <property type="protein sequence ID" value="QHU32009.1"/>
    <property type="molecule type" value="Genomic_DNA"/>
</dbReference>
<dbReference type="SUPFAM" id="SSF53756">
    <property type="entry name" value="UDP-Glycosyltransferase/glycogen phosphorylase"/>
    <property type="match status" value="1"/>
</dbReference>
<sequence>MSSGGRGLRICVLSGSSRTVAHAYGLSQDARIIEQILREATAGGSVKIDSVEHGDAYTYGTGNRASGAVDINIHLEVPCRMAWKYARINIVVVNQEWWYIDAWKWVLEPREKGGADIIVFKSKYARNMFFDVEESRTRVISWRAGPEISAGLSALGKKKREFLYLVGASANKAAAAMIVVGVWKAEWPPLHVYGSKMIMDSLRAKFIDASERGVELLDTYATETERVKAQAEYEFHVVASAAEGFGYTFAEAAAVGALPLWTDIGVYTELYGDILGSVGKISTRKVLEESAFPDKPVLFSEADVCRAVESLLGLTKEEQKTLSGALRHRSTTRMKDFRAACRSLLKSAIKLLIVPTVVAAYPPRLPAIPDFPHVAIVTLTHNRPKWFPNMANNILKSDYPSDKITWIIADDSDSDGRIDGAVAKFQSVNRHIRVRYLSMPKKLAIGDKRNKACLAAPPECSIFMMMDDDDHYPVSSIRARMAYLNDPSVECVYCSTLPMYDSKRYISAMNVPPLNLSVAERVSEASLAFKRSFFESGKFPASVNIAEGEGFIVGREALTSEISPRGIIVSFLHGGNATSRRVPESTESNGCHYGFSDEFFTYISEISL</sequence>
<protein>
    <recommendedName>
        <fullName evidence="1">Glycosyltransferase 2-like domain-containing protein</fullName>
    </recommendedName>
</protein>
<name>A0A6C0LMM4_9ZZZZ</name>
<dbReference type="Gene3D" id="3.40.50.2000">
    <property type="entry name" value="Glycogen Phosphorylase B"/>
    <property type="match status" value="1"/>
</dbReference>
<dbReference type="PANTHER" id="PTHR22916">
    <property type="entry name" value="GLYCOSYLTRANSFERASE"/>
    <property type="match status" value="1"/>
</dbReference>
<dbReference type="InterPro" id="IPR001173">
    <property type="entry name" value="Glyco_trans_2-like"/>
</dbReference>
<dbReference type="Gene3D" id="3.90.550.10">
    <property type="entry name" value="Spore Coat Polysaccharide Biosynthesis Protein SpsA, Chain A"/>
    <property type="match status" value="1"/>
</dbReference>
<dbReference type="PANTHER" id="PTHR22916:SF3">
    <property type="entry name" value="UDP-GLCNAC:BETAGAL BETA-1,3-N-ACETYLGLUCOSAMINYLTRANSFERASE-LIKE PROTEIN 1"/>
    <property type="match status" value="1"/>
</dbReference>
<reference evidence="2" key="1">
    <citation type="journal article" date="2020" name="Nature">
        <title>Giant virus diversity and host interactions through global metagenomics.</title>
        <authorList>
            <person name="Schulz F."/>
            <person name="Roux S."/>
            <person name="Paez-Espino D."/>
            <person name="Jungbluth S."/>
            <person name="Walsh D.A."/>
            <person name="Denef V.J."/>
            <person name="McMahon K.D."/>
            <person name="Konstantinidis K.T."/>
            <person name="Eloe-Fadrosh E.A."/>
            <person name="Kyrpides N.C."/>
            <person name="Woyke T."/>
        </authorList>
    </citation>
    <scope>NUCLEOTIDE SEQUENCE</scope>
    <source>
        <strain evidence="2">GVMAG-M-3300027963-41</strain>
    </source>
</reference>
<dbReference type="CDD" id="cd00761">
    <property type="entry name" value="Glyco_tranf_GTA_type"/>
    <property type="match status" value="1"/>
</dbReference>
<dbReference type="GO" id="GO:0016758">
    <property type="term" value="F:hexosyltransferase activity"/>
    <property type="evidence" value="ECO:0007669"/>
    <property type="project" value="UniProtKB-ARBA"/>
</dbReference>
<evidence type="ECO:0000259" key="1">
    <source>
        <dbReference type="Pfam" id="PF00535"/>
    </source>
</evidence>
<organism evidence="2">
    <name type="scientific">viral metagenome</name>
    <dbReference type="NCBI Taxonomy" id="1070528"/>
    <lineage>
        <taxon>unclassified sequences</taxon>
        <taxon>metagenomes</taxon>
        <taxon>organismal metagenomes</taxon>
    </lineage>
</organism>
<dbReference type="AlphaFoldDB" id="A0A6C0LMM4"/>
<evidence type="ECO:0000313" key="2">
    <source>
        <dbReference type="EMBL" id="QHU32009.1"/>
    </source>
</evidence>
<accession>A0A6C0LMM4</accession>
<feature type="domain" description="Glycosyltransferase 2-like" evidence="1">
    <location>
        <begin position="376"/>
        <end position="497"/>
    </location>
</feature>
<dbReference type="InterPro" id="IPR029044">
    <property type="entry name" value="Nucleotide-diphossugar_trans"/>
</dbReference>